<keyword evidence="1" id="KW-1133">Transmembrane helix</keyword>
<keyword evidence="1" id="KW-0472">Membrane</keyword>
<feature type="transmembrane region" description="Helical" evidence="1">
    <location>
        <begin position="145"/>
        <end position="164"/>
    </location>
</feature>
<gene>
    <name evidence="2" type="ORF">QE152_g15704</name>
</gene>
<name>A0AAW1L7F9_POPJA</name>
<dbReference type="PANTHER" id="PTHR33480">
    <property type="entry name" value="SET DOMAIN-CONTAINING PROTEIN-RELATED"/>
    <property type="match status" value="1"/>
</dbReference>
<sequence>MSTRQKYAINVFTGKSINSQTATKSRRYECTTDKADDALLTENQSEAEVLKRKNDYIQKWLNTGEVSWEKQTVFDQQESKKDTKKINILSNILISPKEPHCSENFPQIKQEPFLSEPPVCGTNSTISRNSSRFYRIFHKLNRNHFYLNLLYVVLTALLVEIQVYRIHYNHRSLLILLAYMISVKHTKTCPENKEILNRRQTALSDGQTTLLMGNLMKYDKLLTKELFPRMRADKINLIAKKDMLICQYGYSYMKGRKSKGNLDFVRQNIRRLAKLLMFCRQEKPELKDLINFLKPTYFSLLLKGVSHIAGYNPETDVYESPLAETDVYESPTLAMNFGTLLKKCCDLAYIHEFWHFIKKML</sequence>
<dbReference type="Proteomes" id="UP001458880">
    <property type="component" value="Unassembled WGS sequence"/>
</dbReference>
<reference evidence="2 3" key="1">
    <citation type="journal article" date="2024" name="BMC Genomics">
        <title>De novo assembly and annotation of Popillia japonica's genome with initial clues to its potential as an invasive pest.</title>
        <authorList>
            <person name="Cucini C."/>
            <person name="Boschi S."/>
            <person name="Funari R."/>
            <person name="Cardaioli E."/>
            <person name="Iannotti N."/>
            <person name="Marturano G."/>
            <person name="Paoli F."/>
            <person name="Bruttini M."/>
            <person name="Carapelli A."/>
            <person name="Frati F."/>
            <person name="Nardi F."/>
        </authorList>
    </citation>
    <scope>NUCLEOTIDE SEQUENCE [LARGE SCALE GENOMIC DNA]</scope>
    <source>
        <strain evidence="2">DMR45628</strain>
    </source>
</reference>
<accession>A0AAW1L7F9</accession>
<keyword evidence="1" id="KW-0812">Transmembrane</keyword>
<evidence type="ECO:0000256" key="1">
    <source>
        <dbReference type="SAM" id="Phobius"/>
    </source>
</evidence>
<dbReference type="EMBL" id="JASPKY010000156">
    <property type="protein sequence ID" value="KAK9729899.1"/>
    <property type="molecule type" value="Genomic_DNA"/>
</dbReference>
<keyword evidence="3" id="KW-1185">Reference proteome</keyword>
<comment type="caution">
    <text evidence="2">The sequence shown here is derived from an EMBL/GenBank/DDBJ whole genome shotgun (WGS) entry which is preliminary data.</text>
</comment>
<protein>
    <submittedName>
        <fullName evidence="2">Uncharacterized protein</fullName>
    </submittedName>
</protein>
<proteinExistence type="predicted"/>
<dbReference type="AlphaFoldDB" id="A0AAW1L7F9"/>
<organism evidence="2 3">
    <name type="scientific">Popillia japonica</name>
    <name type="common">Japanese beetle</name>
    <dbReference type="NCBI Taxonomy" id="7064"/>
    <lineage>
        <taxon>Eukaryota</taxon>
        <taxon>Metazoa</taxon>
        <taxon>Ecdysozoa</taxon>
        <taxon>Arthropoda</taxon>
        <taxon>Hexapoda</taxon>
        <taxon>Insecta</taxon>
        <taxon>Pterygota</taxon>
        <taxon>Neoptera</taxon>
        <taxon>Endopterygota</taxon>
        <taxon>Coleoptera</taxon>
        <taxon>Polyphaga</taxon>
        <taxon>Scarabaeiformia</taxon>
        <taxon>Scarabaeidae</taxon>
        <taxon>Rutelinae</taxon>
        <taxon>Popillia</taxon>
    </lineage>
</organism>
<dbReference type="PANTHER" id="PTHR33480:SF1">
    <property type="entry name" value="TYR RECOMBINASE DOMAIN-CONTAINING PROTEIN"/>
    <property type="match status" value="1"/>
</dbReference>
<evidence type="ECO:0000313" key="3">
    <source>
        <dbReference type="Proteomes" id="UP001458880"/>
    </source>
</evidence>
<evidence type="ECO:0000313" key="2">
    <source>
        <dbReference type="EMBL" id="KAK9729899.1"/>
    </source>
</evidence>